<dbReference type="EMBL" id="AP021858">
    <property type="protein sequence ID" value="BBO23464.1"/>
    <property type="molecule type" value="Genomic_DNA"/>
</dbReference>
<feature type="binding site" evidence="2">
    <location>
        <position position="155"/>
    </location>
    <ligand>
        <name>Fe cation</name>
        <dbReference type="ChEBI" id="CHEBI:24875"/>
    </ligand>
</feature>
<dbReference type="GO" id="GO:0006412">
    <property type="term" value="P:translation"/>
    <property type="evidence" value="ECO:0007669"/>
    <property type="project" value="UniProtKB-UniRule"/>
</dbReference>
<organism evidence="3 4">
    <name type="scientific">Candidatus Nitrosymbiomonas proteolyticus</name>
    <dbReference type="NCBI Taxonomy" id="2608984"/>
    <lineage>
        <taxon>Bacteria</taxon>
        <taxon>Bacillati</taxon>
        <taxon>Armatimonadota</taxon>
        <taxon>Armatimonadota incertae sedis</taxon>
        <taxon>Candidatus Nitrosymbiomonas</taxon>
    </lineage>
</organism>
<feature type="active site" evidence="2">
    <location>
        <position position="152"/>
    </location>
</feature>
<reference evidence="3" key="1">
    <citation type="journal article" name="DNA Res.">
        <title>The physiological potential of anammox bacteria as revealed by their core genome structure.</title>
        <authorList>
            <person name="Okubo T."/>
            <person name="Toyoda A."/>
            <person name="Fukuhara K."/>
            <person name="Uchiyama I."/>
            <person name="Harigaya Y."/>
            <person name="Kuroiwa M."/>
            <person name="Suzuki T."/>
            <person name="Murakami Y."/>
            <person name="Suwa Y."/>
            <person name="Takami H."/>
        </authorList>
    </citation>
    <scope>NUCLEOTIDE SEQUENCE</scope>
    <source>
        <strain evidence="3">317325-2</strain>
    </source>
</reference>
<dbReference type="SUPFAM" id="SSF56420">
    <property type="entry name" value="Peptide deformylase"/>
    <property type="match status" value="1"/>
</dbReference>
<keyword evidence="2" id="KW-0378">Hydrolase</keyword>
<dbReference type="EC" id="3.5.1.88" evidence="2"/>
<dbReference type="Gene3D" id="3.90.45.10">
    <property type="entry name" value="Peptide deformylase"/>
    <property type="match status" value="1"/>
</dbReference>
<dbReference type="CDD" id="cd00487">
    <property type="entry name" value="Pep_deformylase"/>
    <property type="match status" value="1"/>
</dbReference>
<dbReference type="AlphaFoldDB" id="A0A809SDZ0"/>
<proteinExistence type="inferred from homology"/>
<dbReference type="HAMAP" id="MF_00163">
    <property type="entry name" value="Pep_deformylase"/>
    <property type="match status" value="1"/>
</dbReference>
<keyword evidence="2" id="KW-0479">Metal-binding</keyword>
<keyword evidence="2" id="KW-0648">Protein biosynthesis</keyword>
<accession>A0A809SDZ0</accession>
<dbReference type="InterPro" id="IPR023635">
    <property type="entry name" value="Peptide_deformylase"/>
</dbReference>
<dbReference type="KEGG" id="npy:NPRO_10590"/>
<comment type="cofactor">
    <cofactor evidence="2">
        <name>Fe(2+)</name>
        <dbReference type="ChEBI" id="CHEBI:29033"/>
    </cofactor>
    <text evidence="2">Binds 1 Fe(2+) ion.</text>
</comment>
<dbReference type="PANTHER" id="PTHR10458">
    <property type="entry name" value="PEPTIDE DEFORMYLASE"/>
    <property type="match status" value="1"/>
</dbReference>
<dbReference type="PIRSF" id="PIRSF004749">
    <property type="entry name" value="Pep_def"/>
    <property type="match status" value="1"/>
</dbReference>
<dbReference type="Proteomes" id="UP000662873">
    <property type="component" value="Chromosome"/>
</dbReference>
<dbReference type="GO" id="GO:0046872">
    <property type="term" value="F:metal ion binding"/>
    <property type="evidence" value="ECO:0007669"/>
    <property type="project" value="UniProtKB-KW"/>
</dbReference>
<keyword evidence="2" id="KW-0408">Iron</keyword>
<sequence>MGLKSMHIVVPDEFQYLYEVSPDRPVVKIPAEVLRRTAAPVERITKKTQDLIDRMLRAMKQANGIGLAAPQLGSSVRIVVLAPPGVRPIPLINPEVVSRSGEQVGQEGCLSIPGLYGDVNRALSVEVIGFDRKGRRVGYELEGLPARVAQHEIDHLDGVLFIDLADPATLHWEHPASVQTAAE</sequence>
<dbReference type="GO" id="GO:0042586">
    <property type="term" value="F:peptide deformylase activity"/>
    <property type="evidence" value="ECO:0007669"/>
    <property type="project" value="UniProtKB-UniRule"/>
</dbReference>
<evidence type="ECO:0000256" key="1">
    <source>
        <dbReference type="ARBA" id="ARBA00010759"/>
    </source>
</evidence>
<feature type="binding site" evidence="2">
    <location>
        <position position="151"/>
    </location>
    <ligand>
        <name>Fe cation</name>
        <dbReference type="ChEBI" id="CHEBI:24875"/>
    </ligand>
</feature>
<dbReference type="InterPro" id="IPR036821">
    <property type="entry name" value="Peptide_deformylase_sf"/>
</dbReference>
<feature type="binding site" evidence="2">
    <location>
        <position position="109"/>
    </location>
    <ligand>
        <name>Fe cation</name>
        <dbReference type="ChEBI" id="CHEBI:24875"/>
    </ligand>
</feature>
<comment type="similarity">
    <text evidence="1 2">Belongs to the polypeptide deformylase family.</text>
</comment>
<comment type="catalytic activity">
    <reaction evidence="2">
        <text>N-terminal N-formyl-L-methionyl-[peptide] + H2O = N-terminal L-methionyl-[peptide] + formate</text>
        <dbReference type="Rhea" id="RHEA:24420"/>
        <dbReference type="Rhea" id="RHEA-COMP:10639"/>
        <dbReference type="Rhea" id="RHEA-COMP:10640"/>
        <dbReference type="ChEBI" id="CHEBI:15377"/>
        <dbReference type="ChEBI" id="CHEBI:15740"/>
        <dbReference type="ChEBI" id="CHEBI:49298"/>
        <dbReference type="ChEBI" id="CHEBI:64731"/>
        <dbReference type="EC" id="3.5.1.88"/>
    </reaction>
</comment>
<dbReference type="NCBIfam" id="TIGR00079">
    <property type="entry name" value="pept_deformyl"/>
    <property type="match status" value="1"/>
</dbReference>
<comment type="function">
    <text evidence="2">Removes the formyl group from the N-terminal Met of newly synthesized proteins. Requires at least a dipeptide for an efficient rate of reaction. N-terminal L-methionine is a prerequisite for activity but the enzyme has broad specificity at other positions.</text>
</comment>
<evidence type="ECO:0000256" key="2">
    <source>
        <dbReference type="HAMAP-Rule" id="MF_00163"/>
    </source>
</evidence>
<evidence type="ECO:0000313" key="3">
    <source>
        <dbReference type="EMBL" id="BBO23464.1"/>
    </source>
</evidence>
<dbReference type="NCBIfam" id="NF001159">
    <property type="entry name" value="PRK00150.1-3"/>
    <property type="match status" value="1"/>
</dbReference>
<dbReference type="Pfam" id="PF01327">
    <property type="entry name" value="Pep_deformylase"/>
    <property type="match status" value="1"/>
</dbReference>
<name>A0A809SDZ0_9BACT</name>
<gene>
    <name evidence="2" type="primary">def</name>
    <name evidence="3" type="ORF">NPRO_10590</name>
</gene>
<dbReference type="PRINTS" id="PR01576">
    <property type="entry name" value="PDEFORMYLASE"/>
</dbReference>
<protein>
    <recommendedName>
        <fullName evidence="2">Peptide deformylase</fullName>
        <shortName evidence="2">PDF</shortName>
        <ecNumber evidence="2">3.5.1.88</ecNumber>
    </recommendedName>
    <alternativeName>
        <fullName evidence="2">Polypeptide deformylase</fullName>
    </alternativeName>
</protein>
<dbReference type="PANTHER" id="PTHR10458:SF22">
    <property type="entry name" value="PEPTIDE DEFORMYLASE"/>
    <property type="match status" value="1"/>
</dbReference>
<evidence type="ECO:0000313" key="4">
    <source>
        <dbReference type="Proteomes" id="UP000662873"/>
    </source>
</evidence>